<evidence type="ECO:0000259" key="6">
    <source>
        <dbReference type="PROSITE" id="PS50103"/>
    </source>
</evidence>
<evidence type="ECO:0000256" key="5">
    <source>
        <dbReference type="SAM" id="MobiDB-lite"/>
    </source>
</evidence>
<dbReference type="SMART" id="SM00356">
    <property type="entry name" value="ZnF_C3H1"/>
    <property type="match status" value="2"/>
</dbReference>
<name>A0A0N5AHS7_9BILA</name>
<keyword evidence="7" id="KW-1185">Reference proteome</keyword>
<feature type="domain" description="C3H1-type" evidence="6">
    <location>
        <begin position="146"/>
        <end position="173"/>
    </location>
</feature>
<evidence type="ECO:0000256" key="4">
    <source>
        <dbReference type="PROSITE-ProRule" id="PRU00723"/>
    </source>
</evidence>
<dbReference type="PROSITE" id="PS50103">
    <property type="entry name" value="ZF_C3H1"/>
    <property type="match status" value="2"/>
</dbReference>
<dbReference type="Gene3D" id="6.10.250.3220">
    <property type="match status" value="1"/>
</dbReference>
<evidence type="ECO:0000256" key="2">
    <source>
        <dbReference type="ARBA" id="ARBA00022771"/>
    </source>
</evidence>
<dbReference type="AlphaFoldDB" id="A0A0N5AHS7"/>
<dbReference type="Proteomes" id="UP000046393">
    <property type="component" value="Unplaced"/>
</dbReference>
<keyword evidence="3 4" id="KW-0862">Zinc</keyword>
<sequence>MFSQGNSVVRKCSKNPDLYKTELCRYWCAGLPCKFGSGCWFAHGPEELQIAQFVVPVFSQGVNSLDYEVRINPNSYSSMSSMFQELKLTPNPWDSGISSGQRSSDDLSASSSDKELHSPPLSSVSKSSCDSSRSSSPNAEEKKHSSDPKDLCDMYKWCGFCVMGNACPYSHLF</sequence>
<keyword evidence="2 4" id="KW-0863">Zinc-finger</keyword>
<dbReference type="InterPro" id="IPR036855">
    <property type="entry name" value="Znf_CCCH_sf"/>
</dbReference>
<dbReference type="InterPro" id="IPR000571">
    <property type="entry name" value="Znf_CCCH"/>
</dbReference>
<dbReference type="GO" id="GO:0008270">
    <property type="term" value="F:zinc ion binding"/>
    <property type="evidence" value="ECO:0007669"/>
    <property type="project" value="UniProtKB-KW"/>
</dbReference>
<feature type="zinc finger region" description="C3H1-type" evidence="4">
    <location>
        <begin position="146"/>
        <end position="173"/>
    </location>
</feature>
<feature type="domain" description="C3H1-type" evidence="6">
    <location>
        <begin position="18"/>
        <end position="46"/>
    </location>
</feature>
<feature type="compositionally biased region" description="Basic and acidic residues" evidence="5">
    <location>
        <begin position="139"/>
        <end position="148"/>
    </location>
</feature>
<evidence type="ECO:0000256" key="1">
    <source>
        <dbReference type="ARBA" id="ARBA00022723"/>
    </source>
</evidence>
<evidence type="ECO:0000313" key="8">
    <source>
        <dbReference type="WBParaSite" id="SMUV_0000393901-mRNA-1"/>
    </source>
</evidence>
<protein>
    <submittedName>
        <fullName evidence="8">C3H1-type domain-containing protein</fullName>
    </submittedName>
</protein>
<evidence type="ECO:0000256" key="3">
    <source>
        <dbReference type="ARBA" id="ARBA00022833"/>
    </source>
</evidence>
<organism evidence="7 8">
    <name type="scientific">Syphacia muris</name>
    <dbReference type="NCBI Taxonomy" id="451379"/>
    <lineage>
        <taxon>Eukaryota</taxon>
        <taxon>Metazoa</taxon>
        <taxon>Ecdysozoa</taxon>
        <taxon>Nematoda</taxon>
        <taxon>Chromadorea</taxon>
        <taxon>Rhabditida</taxon>
        <taxon>Spirurina</taxon>
        <taxon>Oxyuridomorpha</taxon>
        <taxon>Oxyuroidea</taxon>
        <taxon>Oxyuridae</taxon>
        <taxon>Syphacia</taxon>
    </lineage>
</organism>
<feature type="compositionally biased region" description="Low complexity" evidence="5">
    <location>
        <begin position="98"/>
        <end position="111"/>
    </location>
</feature>
<dbReference type="SUPFAM" id="SSF90229">
    <property type="entry name" value="CCCH zinc finger"/>
    <property type="match status" value="2"/>
</dbReference>
<keyword evidence="1 4" id="KW-0479">Metal-binding</keyword>
<proteinExistence type="predicted"/>
<feature type="zinc finger region" description="C3H1-type" evidence="4">
    <location>
        <begin position="18"/>
        <end position="46"/>
    </location>
</feature>
<dbReference type="STRING" id="451379.A0A0N5AHS7"/>
<accession>A0A0N5AHS7</accession>
<dbReference type="Gene3D" id="4.10.1000.10">
    <property type="entry name" value="Zinc finger, CCCH-type"/>
    <property type="match status" value="1"/>
</dbReference>
<reference evidence="8" key="1">
    <citation type="submission" date="2017-02" db="UniProtKB">
        <authorList>
            <consortium name="WormBaseParasite"/>
        </authorList>
    </citation>
    <scope>IDENTIFICATION</scope>
</reference>
<feature type="compositionally biased region" description="Low complexity" evidence="5">
    <location>
        <begin position="118"/>
        <end position="137"/>
    </location>
</feature>
<dbReference type="WBParaSite" id="SMUV_0000393901-mRNA-1">
    <property type="protein sequence ID" value="SMUV_0000393901-mRNA-1"/>
    <property type="gene ID" value="SMUV_0000393901"/>
</dbReference>
<feature type="region of interest" description="Disordered" evidence="5">
    <location>
        <begin position="93"/>
        <end position="148"/>
    </location>
</feature>
<evidence type="ECO:0000313" key="7">
    <source>
        <dbReference type="Proteomes" id="UP000046393"/>
    </source>
</evidence>